<name>B5HBM9_STRE2</name>
<dbReference type="AlphaFoldDB" id="B5HBM9"/>
<proteinExistence type="predicted"/>
<reference evidence="2" key="1">
    <citation type="submission" date="2008-02" db="EMBL/GenBank/DDBJ databases">
        <authorList>
            <consortium name="The Broad Institute Genome Sequencing Platform"/>
            <person name="Fischbach M."/>
            <person name="Ward D."/>
            <person name="Young S."/>
            <person name="Jaffe D."/>
            <person name="Gnerre S."/>
            <person name="Berlin A."/>
            <person name="Heiman D."/>
            <person name="Hepburn T."/>
            <person name="Sykes S."/>
            <person name="Alvarado L."/>
            <person name="Kodira C.D."/>
            <person name="Straight P."/>
            <person name="Clardy J."/>
            <person name="Hung D."/>
            <person name="Kolter R."/>
            <person name="Mekalanos J."/>
            <person name="Walker S."/>
            <person name="Walsh C.T."/>
            <person name="Lander E."/>
            <person name="Galagan J."/>
            <person name="Nusbaum C."/>
            <person name="Birren B."/>
        </authorList>
    </citation>
    <scope>NUCLEOTIDE SEQUENCE [LARGE SCALE GENOMIC DNA]</scope>
    <source>
        <strain evidence="2">ATCC 25486 / DSM 40338 / CBS 914.69 / JCM 4507 / NBRC 13074 / NRRL 2958 / 5647</strain>
    </source>
</reference>
<sequence>MTTCPVPTLRRLLTACGRDFDPAVLMAYTPLHVYSNRPWSIGELRVRDASTPRSLAEAWFGTALRRGGTAAACAPPVRSPAGADGSLLAC</sequence>
<dbReference type="HOGENOM" id="CLU_2439558_0_0_11"/>
<evidence type="ECO:0000313" key="1">
    <source>
        <dbReference type="EMBL" id="EDY64240.1"/>
    </source>
</evidence>
<gene>
    <name evidence="1" type="ORF">SSDG_02315</name>
</gene>
<dbReference type="Proteomes" id="UP000002805">
    <property type="component" value="Chromosome"/>
</dbReference>
<evidence type="ECO:0000313" key="2">
    <source>
        <dbReference type="Proteomes" id="UP000002805"/>
    </source>
</evidence>
<accession>B5HBM9</accession>
<protein>
    <submittedName>
        <fullName evidence="1">Uncharacterized protein</fullName>
    </submittedName>
</protein>
<keyword evidence="2" id="KW-1185">Reference proteome</keyword>
<organism evidence="1 2">
    <name type="scientific">Streptomyces pristinaespiralis (strain ATCC 25486 / DSM 40338 / CBS 914.69 / JCM 4507 / KCC S-0507 / NBRC 13074 / NRRL 2958 / 5647)</name>
    <dbReference type="NCBI Taxonomy" id="457429"/>
    <lineage>
        <taxon>Bacteria</taxon>
        <taxon>Bacillati</taxon>
        <taxon>Actinomycetota</taxon>
        <taxon>Actinomycetes</taxon>
        <taxon>Kitasatosporales</taxon>
        <taxon>Streptomycetaceae</taxon>
        <taxon>Streptomyces</taxon>
    </lineage>
</organism>
<reference evidence="2" key="2">
    <citation type="submission" date="2009-10" db="EMBL/GenBank/DDBJ databases">
        <title>The genome sequence of Streptomyces pristinaespiralis strain ATCC 25486.</title>
        <authorList>
            <consortium name="The Broad Institute Genome Sequencing Platform"/>
            <consortium name="Broad Institute Microbial Sequencing Center"/>
            <person name="Fischbach M."/>
            <person name="Godfrey P."/>
            <person name="Ward D."/>
            <person name="Young S."/>
            <person name="Zeng Q."/>
            <person name="Koehrsen M."/>
            <person name="Alvarado L."/>
            <person name="Berlin A.M."/>
            <person name="Bochicchio J."/>
            <person name="Borenstein D."/>
            <person name="Chapman S.B."/>
            <person name="Chen Z."/>
            <person name="Engels R."/>
            <person name="Freedman E."/>
            <person name="Gellesch M."/>
            <person name="Goldberg J."/>
            <person name="Griggs A."/>
            <person name="Gujja S."/>
            <person name="Heilman E.R."/>
            <person name="Heiman D.I."/>
            <person name="Hepburn T.A."/>
            <person name="Howarth C."/>
            <person name="Jen D."/>
            <person name="Larson L."/>
            <person name="Lewis B."/>
            <person name="Mehta T."/>
            <person name="Park D."/>
            <person name="Pearson M."/>
            <person name="Richards J."/>
            <person name="Roberts A."/>
            <person name="Saif S."/>
            <person name="Shea T.D."/>
            <person name="Shenoy N."/>
            <person name="Sisk P."/>
            <person name="Stolte C."/>
            <person name="Sykes S.N."/>
            <person name="Thomson T."/>
            <person name="Walk T."/>
            <person name="White J."/>
            <person name="Yandava C."/>
            <person name="Straight P."/>
            <person name="Clardy J."/>
            <person name="Hung D."/>
            <person name="Kolter R."/>
            <person name="Mekalanos J."/>
            <person name="Walker S."/>
            <person name="Walsh C.T."/>
            <person name="Wieland-Brown L.C."/>
            <person name="Haas B."/>
            <person name="Nusbaum C."/>
            <person name="Birren B."/>
        </authorList>
    </citation>
    <scope>NUCLEOTIDE SEQUENCE [LARGE SCALE GENOMIC DNA]</scope>
    <source>
        <strain evidence="2">ATCC 25486 / DSM 40338 / CBS 914.69 / JCM 4507 / NBRC 13074 / NRRL 2958 / 5647</strain>
    </source>
</reference>
<dbReference type="EMBL" id="CM000950">
    <property type="protein sequence ID" value="EDY64240.1"/>
    <property type="molecule type" value="Genomic_DNA"/>
</dbReference>